<reference evidence="7 8" key="1">
    <citation type="submission" date="2018-07" db="EMBL/GenBank/DDBJ databases">
        <title>Genomic Encyclopedia of Type Strains, Phase III (KMG-III): the genomes of soil and plant-associated and newly described type strains.</title>
        <authorList>
            <person name="Whitman W."/>
        </authorList>
    </citation>
    <scope>NUCLEOTIDE SEQUENCE [LARGE SCALE GENOMIC DNA]</scope>
    <source>
        <strain evidence="7 8">CECT 7031</strain>
    </source>
</reference>
<dbReference type="InterPro" id="IPR004872">
    <property type="entry name" value="Lipoprotein_NlpA"/>
</dbReference>
<comment type="caution">
    <text evidence="7">The sequence shown here is derived from an EMBL/GenBank/DDBJ whole genome shotgun (WGS) entry which is preliminary data.</text>
</comment>
<dbReference type="RefSeq" id="WP_070230283.1">
    <property type="nucleotide sequence ID" value="NZ_BJYO01000002.1"/>
</dbReference>
<dbReference type="EMBL" id="QRAS01000001">
    <property type="protein sequence ID" value="RDL12236.1"/>
    <property type="molecule type" value="Genomic_DNA"/>
</dbReference>
<evidence type="ECO:0000256" key="4">
    <source>
        <dbReference type="ARBA" id="ARBA00023136"/>
    </source>
</evidence>
<dbReference type="GeneID" id="94546232"/>
<evidence type="ECO:0000256" key="2">
    <source>
        <dbReference type="ARBA" id="ARBA00008973"/>
    </source>
</evidence>
<accession>A0A288QX03</accession>
<evidence type="ECO:0000313" key="7">
    <source>
        <dbReference type="EMBL" id="RDL12236.1"/>
    </source>
</evidence>
<evidence type="ECO:0000256" key="3">
    <source>
        <dbReference type="ARBA" id="ARBA00022729"/>
    </source>
</evidence>
<dbReference type="Gene3D" id="3.40.190.10">
    <property type="entry name" value="Periplasmic binding protein-like II"/>
    <property type="match status" value="2"/>
</dbReference>
<evidence type="ECO:0000256" key="6">
    <source>
        <dbReference type="ARBA" id="ARBA00023288"/>
    </source>
</evidence>
<evidence type="ECO:0000256" key="5">
    <source>
        <dbReference type="ARBA" id="ARBA00023139"/>
    </source>
</evidence>
<keyword evidence="4" id="KW-0472">Membrane</keyword>
<dbReference type="Pfam" id="PF03180">
    <property type="entry name" value="Lipoprotein_9"/>
    <property type="match status" value="1"/>
</dbReference>
<dbReference type="KEGG" id="wso:WSWS_01042"/>
<keyword evidence="3" id="KW-0732">Signal</keyword>
<gene>
    <name evidence="7" type="ORF">DFP99_0671</name>
</gene>
<keyword evidence="8" id="KW-1185">Reference proteome</keyword>
<name>A0A288QX03_9LACO</name>
<dbReference type="PANTHER" id="PTHR30429:SF1">
    <property type="entry name" value="D-METHIONINE-BINDING LIPOPROTEIN METQ-RELATED"/>
    <property type="match status" value="1"/>
</dbReference>
<comment type="similarity">
    <text evidence="2">Belongs to the NlpA lipoprotein family.</text>
</comment>
<evidence type="ECO:0000313" key="8">
    <source>
        <dbReference type="Proteomes" id="UP000254912"/>
    </source>
</evidence>
<dbReference type="AlphaFoldDB" id="A0A288QX03"/>
<dbReference type="PANTHER" id="PTHR30429">
    <property type="entry name" value="D-METHIONINE-BINDING LIPOPROTEIN METQ"/>
    <property type="match status" value="1"/>
</dbReference>
<protein>
    <submittedName>
        <fullName evidence="7">D-methionine transport system substrate-binding protein</fullName>
    </submittedName>
</protein>
<keyword evidence="5" id="KW-0564">Palmitate</keyword>
<sequence length="281" mass="30736">MSKKAIITGIGVVAAVAVAGGIWAHTSSTTKVAAKDTTVTVGIVGDSSRELWQDISKRTEKKYNVKLKIKVFSDYVKPNQALIDGSLDINAFQTKIFFDDQNKNLGNKLVSIGKTVISPIRLYSLKVDKLADLKDGMQIAIPNDATNEERALNLLTQAKLIKYNQKVTNPTVKDITSNPKHLDIVEVSSDQTVADLKSADAAVINGNFAQDAKLAKKTILLTQDVSDPKTAAPYINIIAARKDRAKTKAFREVVKEFQTKATEKKINALYDGFESAAWNLK</sequence>
<proteinExistence type="inferred from homology"/>
<organism evidence="7 8">
    <name type="scientific">Weissella soli</name>
    <dbReference type="NCBI Taxonomy" id="155866"/>
    <lineage>
        <taxon>Bacteria</taxon>
        <taxon>Bacillati</taxon>
        <taxon>Bacillota</taxon>
        <taxon>Bacilli</taxon>
        <taxon>Lactobacillales</taxon>
        <taxon>Lactobacillaceae</taxon>
        <taxon>Weissella</taxon>
    </lineage>
</organism>
<comment type="subcellular location">
    <subcellularLocation>
        <location evidence="1">Membrane</location>
        <topology evidence="1">Lipid-anchor</topology>
    </subcellularLocation>
</comment>
<dbReference type="GO" id="GO:0016020">
    <property type="term" value="C:membrane"/>
    <property type="evidence" value="ECO:0007669"/>
    <property type="project" value="UniProtKB-SubCell"/>
</dbReference>
<dbReference type="SUPFAM" id="SSF53850">
    <property type="entry name" value="Periplasmic binding protein-like II"/>
    <property type="match status" value="1"/>
</dbReference>
<keyword evidence="6" id="KW-0449">Lipoprotein</keyword>
<evidence type="ECO:0000256" key="1">
    <source>
        <dbReference type="ARBA" id="ARBA00004635"/>
    </source>
</evidence>
<dbReference type="Proteomes" id="UP000254912">
    <property type="component" value="Unassembled WGS sequence"/>
</dbReference>